<dbReference type="GeneID" id="39848614"/>
<protein>
    <submittedName>
        <fullName evidence="8">DUF1939 domain-containing protein</fullName>
    </submittedName>
</protein>
<dbReference type="EMBL" id="CP031310">
    <property type="protein sequence ID" value="QCC51923.1"/>
    <property type="molecule type" value="Genomic_DNA"/>
</dbReference>
<keyword evidence="4" id="KW-0378">Hydrolase</keyword>
<proteinExistence type="inferred from homology"/>
<dbReference type="GO" id="GO:0005975">
    <property type="term" value="P:carbohydrate metabolic process"/>
    <property type="evidence" value="ECO:0007669"/>
    <property type="project" value="InterPro"/>
</dbReference>
<dbReference type="PANTHER" id="PTHR43447">
    <property type="entry name" value="ALPHA-AMYLASE"/>
    <property type="match status" value="1"/>
</dbReference>
<dbReference type="RefSeq" id="WP_049994469.1">
    <property type="nucleotide sequence ID" value="NZ_CP031310.1"/>
</dbReference>
<evidence type="ECO:0000313" key="8">
    <source>
        <dbReference type="EMBL" id="QCC51923.1"/>
    </source>
</evidence>
<dbReference type="InterPro" id="IPR006046">
    <property type="entry name" value="Alpha_amylase"/>
</dbReference>
<dbReference type="Pfam" id="PF09154">
    <property type="entry name" value="Alpha-amy_C_pro"/>
    <property type="match status" value="1"/>
</dbReference>
<dbReference type="InterPro" id="IPR013776">
    <property type="entry name" value="A-amylase_thermo"/>
</dbReference>
<keyword evidence="6" id="KW-0326">Glycosidase</keyword>
<reference evidence="8 9" key="1">
    <citation type="journal article" date="2019" name="Nat. Commun.">
        <title>A new type of DNA phosphorothioation-based antiviral system in archaea.</title>
        <authorList>
            <person name="Xiong L."/>
            <person name="Liu S."/>
            <person name="Chen S."/>
            <person name="Xiao Y."/>
            <person name="Zhu B."/>
            <person name="Gao Y."/>
            <person name="Zhang Y."/>
            <person name="Chen B."/>
            <person name="Luo J."/>
            <person name="Deng Z."/>
            <person name="Chen X."/>
            <person name="Wang L."/>
            <person name="Chen S."/>
        </authorList>
    </citation>
    <scope>NUCLEOTIDE SEQUENCE [LARGE SCALE GENOMIC DNA]</scope>
    <source>
        <strain evidence="8 9">CBA1105</strain>
    </source>
</reference>
<dbReference type="Gene3D" id="2.60.40.1180">
    <property type="entry name" value="Golgi alpha-mannosidase II"/>
    <property type="match status" value="1"/>
</dbReference>
<evidence type="ECO:0000313" key="9">
    <source>
        <dbReference type="Proteomes" id="UP000296706"/>
    </source>
</evidence>
<dbReference type="GO" id="GO:0005509">
    <property type="term" value="F:calcium ion binding"/>
    <property type="evidence" value="ECO:0007669"/>
    <property type="project" value="InterPro"/>
</dbReference>
<dbReference type="InterPro" id="IPR013780">
    <property type="entry name" value="Glyco_hydro_b"/>
</dbReference>
<dbReference type="Gene3D" id="3.20.20.80">
    <property type="entry name" value="Glycosidases"/>
    <property type="match status" value="1"/>
</dbReference>
<evidence type="ECO:0000256" key="5">
    <source>
        <dbReference type="ARBA" id="ARBA00023277"/>
    </source>
</evidence>
<name>A0A4D6HD63_9EURY</name>
<dbReference type="InterPro" id="IPR017853">
    <property type="entry name" value="GH"/>
</dbReference>
<dbReference type="OrthoDB" id="18347at2157"/>
<dbReference type="SUPFAM" id="SSF51445">
    <property type="entry name" value="(Trans)glycosidases"/>
    <property type="match status" value="1"/>
</dbReference>
<gene>
    <name evidence="8" type="ORF">DV733_12095</name>
</gene>
<dbReference type="GO" id="GO:0004556">
    <property type="term" value="F:alpha-amylase activity"/>
    <property type="evidence" value="ECO:0007669"/>
    <property type="project" value="InterPro"/>
</dbReference>
<dbReference type="SMART" id="SM00642">
    <property type="entry name" value="Aamy"/>
    <property type="match status" value="1"/>
</dbReference>
<organism evidence="8 9">
    <name type="scientific">Halapricum salinum</name>
    <dbReference type="NCBI Taxonomy" id="1457250"/>
    <lineage>
        <taxon>Archaea</taxon>
        <taxon>Methanobacteriati</taxon>
        <taxon>Methanobacteriota</taxon>
        <taxon>Stenosarchaea group</taxon>
        <taxon>Halobacteria</taxon>
        <taxon>Halobacteriales</taxon>
        <taxon>Haloarculaceae</taxon>
        <taxon>Halapricum</taxon>
    </lineage>
</organism>
<evidence type="ECO:0000256" key="4">
    <source>
        <dbReference type="ARBA" id="ARBA00022801"/>
    </source>
</evidence>
<comment type="cofactor">
    <cofactor evidence="1">
        <name>Ca(2+)</name>
        <dbReference type="ChEBI" id="CHEBI:29108"/>
    </cofactor>
</comment>
<evidence type="ECO:0000259" key="7">
    <source>
        <dbReference type="SMART" id="SM00642"/>
    </source>
</evidence>
<dbReference type="PIRSF" id="PIRSF001021">
    <property type="entry name" value="Alph-amls_thrmst"/>
    <property type="match status" value="1"/>
</dbReference>
<dbReference type="Proteomes" id="UP000296706">
    <property type="component" value="Chromosome"/>
</dbReference>
<comment type="similarity">
    <text evidence="2">Belongs to the glycosyl hydrolase 13 family.</text>
</comment>
<keyword evidence="5" id="KW-0119">Carbohydrate metabolism</keyword>
<keyword evidence="3" id="KW-0479">Metal-binding</keyword>
<dbReference type="PRINTS" id="PR00110">
    <property type="entry name" value="ALPHAAMYLASE"/>
</dbReference>
<evidence type="ECO:0000256" key="1">
    <source>
        <dbReference type="ARBA" id="ARBA00001913"/>
    </source>
</evidence>
<sequence>MSRDLFDTAVSDDVIDGNRAGTETVAGPTGATLAASGETNGGEPVALQYFDYDDTVGPDGDHWERITRETELIARSGYDAVWVQPPMEPNTPDSNGYNPRDHLTWDSPLGSEAEFERMVDALGNARHGEVGVYIDAIVNHTATDDPGGGTYAHLDDPEYYHHPHDGGRTKMQLFDLWDLDQTHEMVSRHLRAYVEKIAQMGCAGVRWDAAKHVPMWFFDEYLNEWVDQHDLFRVGEVFDGDVDFLEAYVDTGMNCFDYPLFFTMHDALREGGDMRWLQGVIEHGDCLLGRDSYHASTFVANHDEGPPQLQRLAYAFILTAPGYPIVYSNHANEEGVDYAAPWLQNLVWIKRTLASGEYYIRHADRDLFVHERHGNLLTGINKADAPRTEWVYTGFEDETLVDYTGQLDDITTAEDGWVELTVPKNGWVCYAPE</sequence>
<dbReference type="InterPro" id="IPR015237">
    <property type="entry name" value="Alpha-amylase_C_pro"/>
</dbReference>
<dbReference type="STRING" id="1457250.GCA_000755225_00467"/>
<evidence type="ECO:0000256" key="2">
    <source>
        <dbReference type="ARBA" id="ARBA00008061"/>
    </source>
</evidence>
<evidence type="ECO:0000256" key="3">
    <source>
        <dbReference type="ARBA" id="ARBA00022723"/>
    </source>
</evidence>
<feature type="domain" description="Glycosyl hydrolase family 13 catalytic" evidence="7">
    <location>
        <begin position="44"/>
        <end position="365"/>
    </location>
</feature>
<dbReference type="AlphaFoldDB" id="A0A4D6HD63"/>
<dbReference type="KEGG" id="hsn:DV733_12095"/>
<keyword evidence="9" id="KW-1185">Reference proteome</keyword>
<accession>A0A4D6HD63</accession>
<evidence type="ECO:0000256" key="6">
    <source>
        <dbReference type="ARBA" id="ARBA00023295"/>
    </source>
</evidence>
<dbReference type="InterPro" id="IPR006047">
    <property type="entry name" value="GH13_cat_dom"/>
</dbReference>